<dbReference type="RefSeq" id="XP_062726699.1">
    <property type="nucleotide sequence ID" value="XM_062867654.1"/>
</dbReference>
<comment type="caution">
    <text evidence="8">The sequence shown here is derived from an EMBL/GenBank/DDBJ whole genome shotgun (WGS) entry which is preliminary data.</text>
</comment>
<sequence length="222" mass="24609">MAPPIVTATIQTAVISAVSNILAQAITAHQNSTSLKIDFIPVFQYVLFALMSTPPNFLWQEFLEGTWPAYGTSNDNNNDKKEQQQQQQQPPRLNKRNTLTKTLLDQTLGAAVNTVLFSVFMHGIRQGMGHHYVAVRGEGEEAAGSWAALLGRDAVRYADVNWAAVWESARGEFWDLVRAGWRFWPFVSLVNYVFLTSVEARSLVGALAGLGWGVYVSLYTGN</sequence>
<evidence type="ECO:0000256" key="2">
    <source>
        <dbReference type="ARBA" id="ARBA00006824"/>
    </source>
</evidence>
<dbReference type="AlphaFoldDB" id="A0AAJ0H3K8"/>
<name>A0AAJ0H3K8_9PEZI</name>
<dbReference type="EMBL" id="JAUDZG010000001">
    <property type="protein sequence ID" value="KAK3310919.1"/>
    <property type="molecule type" value="Genomic_DNA"/>
</dbReference>
<evidence type="ECO:0000256" key="3">
    <source>
        <dbReference type="ARBA" id="ARBA00022692"/>
    </source>
</evidence>
<comment type="similarity">
    <text evidence="2 6">Belongs to the peroxisomal membrane protein PXMP2/4 family.</text>
</comment>
<keyword evidence="4" id="KW-1133">Transmembrane helix</keyword>
<dbReference type="Pfam" id="PF04117">
    <property type="entry name" value="Mpv17_PMP22"/>
    <property type="match status" value="1"/>
</dbReference>
<dbReference type="Proteomes" id="UP001273166">
    <property type="component" value="Unassembled WGS sequence"/>
</dbReference>
<evidence type="ECO:0000256" key="6">
    <source>
        <dbReference type="RuleBase" id="RU363053"/>
    </source>
</evidence>
<comment type="subcellular location">
    <subcellularLocation>
        <location evidence="1">Membrane</location>
        <topology evidence="1">Multi-pass membrane protein</topology>
    </subcellularLocation>
</comment>
<evidence type="ECO:0000256" key="7">
    <source>
        <dbReference type="SAM" id="MobiDB-lite"/>
    </source>
</evidence>
<evidence type="ECO:0000256" key="1">
    <source>
        <dbReference type="ARBA" id="ARBA00004141"/>
    </source>
</evidence>
<evidence type="ECO:0000313" key="8">
    <source>
        <dbReference type="EMBL" id="KAK3310919.1"/>
    </source>
</evidence>
<reference evidence="8" key="2">
    <citation type="submission" date="2023-06" db="EMBL/GenBank/DDBJ databases">
        <authorList>
            <consortium name="Lawrence Berkeley National Laboratory"/>
            <person name="Mondo S.J."/>
            <person name="Hensen N."/>
            <person name="Bonometti L."/>
            <person name="Westerberg I."/>
            <person name="Brannstrom I.O."/>
            <person name="Guillou S."/>
            <person name="Cros-Aarteil S."/>
            <person name="Calhoun S."/>
            <person name="Haridas S."/>
            <person name="Kuo A."/>
            <person name="Pangilinan J."/>
            <person name="Riley R."/>
            <person name="Labutti K."/>
            <person name="Andreopoulos B."/>
            <person name="Lipzen A."/>
            <person name="Chen C."/>
            <person name="Yanf M."/>
            <person name="Daum C."/>
            <person name="Ng V."/>
            <person name="Clum A."/>
            <person name="Steindorff A."/>
            <person name="Ohm R."/>
            <person name="Martin F."/>
            <person name="Silar P."/>
            <person name="Natvig D."/>
            <person name="Lalanne C."/>
            <person name="Gautier V."/>
            <person name="Ament-Velasquez S.L."/>
            <person name="Kruys A."/>
            <person name="Hutchinson M.I."/>
            <person name="Powell A.J."/>
            <person name="Barry K."/>
            <person name="Miller A.N."/>
            <person name="Grigoriev I.V."/>
            <person name="Debuchy R."/>
            <person name="Gladieux P."/>
            <person name="Thoren M.H."/>
            <person name="Johannesson H."/>
        </authorList>
    </citation>
    <scope>NUCLEOTIDE SEQUENCE</scope>
    <source>
        <strain evidence="8">CBS 333.67</strain>
    </source>
</reference>
<keyword evidence="3" id="KW-0812">Transmembrane</keyword>
<dbReference type="PANTHER" id="PTHR11266">
    <property type="entry name" value="PEROXISOMAL MEMBRANE PROTEIN 2, PXMP2 MPV17"/>
    <property type="match status" value="1"/>
</dbReference>
<reference evidence="8" key="1">
    <citation type="journal article" date="2023" name="Mol. Phylogenet. Evol.">
        <title>Genome-scale phylogeny and comparative genomics of the fungal order Sordariales.</title>
        <authorList>
            <person name="Hensen N."/>
            <person name="Bonometti L."/>
            <person name="Westerberg I."/>
            <person name="Brannstrom I.O."/>
            <person name="Guillou S."/>
            <person name="Cros-Aarteil S."/>
            <person name="Calhoun S."/>
            <person name="Haridas S."/>
            <person name="Kuo A."/>
            <person name="Mondo S."/>
            <person name="Pangilinan J."/>
            <person name="Riley R."/>
            <person name="LaButti K."/>
            <person name="Andreopoulos B."/>
            <person name="Lipzen A."/>
            <person name="Chen C."/>
            <person name="Yan M."/>
            <person name="Daum C."/>
            <person name="Ng V."/>
            <person name="Clum A."/>
            <person name="Steindorff A."/>
            <person name="Ohm R.A."/>
            <person name="Martin F."/>
            <person name="Silar P."/>
            <person name="Natvig D.O."/>
            <person name="Lalanne C."/>
            <person name="Gautier V."/>
            <person name="Ament-Velasquez S.L."/>
            <person name="Kruys A."/>
            <person name="Hutchinson M.I."/>
            <person name="Powell A.J."/>
            <person name="Barry K."/>
            <person name="Miller A.N."/>
            <person name="Grigoriev I.V."/>
            <person name="Debuchy R."/>
            <person name="Gladieux P."/>
            <person name="Hiltunen Thoren M."/>
            <person name="Johannesson H."/>
        </authorList>
    </citation>
    <scope>NUCLEOTIDE SEQUENCE</scope>
    <source>
        <strain evidence="8">CBS 333.67</strain>
    </source>
</reference>
<keyword evidence="5" id="KW-0472">Membrane</keyword>
<keyword evidence="9" id="KW-1185">Reference proteome</keyword>
<dbReference type="InterPro" id="IPR007248">
    <property type="entry name" value="Mpv17_PMP22"/>
</dbReference>
<dbReference type="GeneID" id="87886483"/>
<evidence type="ECO:0000256" key="4">
    <source>
        <dbReference type="ARBA" id="ARBA00022989"/>
    </source>
</evidence>
<dbReference type="GO" id="GO:0005778">
    <property type="term" value="C:peroxisomal membrane"/>
    <property type="evidence" value="ECO:0007669"/>
    <property type="project" value="TreeGrafter"/>
</dbReference>
<evidence type="ECO:0000256" key="5">
    <source>
        <dbReference type="ARBA" id="ARBA00023136"/>
    </source>
</evidence>
<dbReference type="PANTHER" id="PTHR11266:SF80">
    <property type="entry name" value="PEROXISOMAL MEMBRANE PROTEIN 2"/>
    <property type="match status" value="1"/>
</dbReference>
<gene>
    <name evidence="8" type="ORF">B0T15DRAFT_507537</name>
</gene>
<proteinExistence type="inferred from homology"/>
<evidence type="ECO:0000313" key="9">
    <source>
        <dbReference type="Proteomes" id="UP001273166"/>
    </source>
</evidence>
<feature type="region of interest" description="Disordered" evidence="7">
    <location>
        <begin position="70"/>
        <end position="95"/>
    </location>
</feature>
<protein>
    <submittedName>
        <fullName evidence="8">Uncharacterized protein</fullName>
    </submittedName>
</protein>
<accession>A0AAJ0H3K8</accession>
<organism evidence="8 9">
    <name type="scientific">Chaetomium strumarium</name>
    <dbReference type="NCBI Taxonomy" id="1170767"/>
    <lineage>
        <taxon>Eukaryota</taxon>
        <taxon>Fungi</taxon>
        <taxon>Dikarya</taxon>
        <taxon>Ascomycota</taxon>
        <taxon>Pezizomycotina</taxon>
        <taxon>Sordariomycetes</taxon>
        <taxon>Sordariomycetidae</taxon>
        <taxon>Sordariales</taxon>
        <taxon>Chaetomiaceae</taxon>
        <taxon>Chaetomium</taxon>
    </lineage>
</organism>